<dbReference type="InParanoid" id="A0A4R5D9Q4"/>
<accession>A0A4R5D9Q4</accession>
<dbReference type="AlphaFoldDB" id="A0A4R5D9Q4"/>
<organism evidence="2 3">
    <name type="scientific">Jiangella asiatica</name>
    <dbReference type="NCBI Taxonomy" id="2530372"/>
    <lineage>
        <taxon>Bacteria</taxon>
        <taxon>Bacillati</taxon>
        <taxon>Actinomycetota</taxon>
        <taxon>Actinomycetes</taxon>
        <taxon>Jiangellales</taxon>
        <taxon>Jiangellaceae</taxon>
        <taxon>Jiangella</taxon>
    </lineage>
</organism>
<evidence type="ECO:0000256" key="1">
    <source>
        <dbReference type="SAM" id="MobiDB-lite"/>
    </source>
</evidence>
<protein>
    <submittedName>
        <fullName evidence="2">Uncharacterized protein</fullName>
    </submittedName>
</protein>
<reference evidence="2 3" key="1">
    <citation type="submission" date="2019-03" db="EMBL/GenBank/DDBJ databases">
        <title>Draft genome sequences of novel Actinobacteria.</title>
        <authorList>
            <person name="Sahin N."/>
            <person name="Ay H."/>
            <person name="Saygin H."/>
        </authorList>
    </citation>
    <scope>NUCLEOTIDE SEQUENCE [LARGE SCALE GENOMIC DNA]</scope>
    <source>
        <strain evidence="2 3">5K138</strain>
    </source>
</reference>
<evidence type="ECO:0000313" key="3">
    <source>
        <dbReference type="Proteomes" id="UP000294739"/>
    </source>
</evidence>
<sequence>MGGYGLAAAEDSTESESLLPRSDLLEGEPLYGESSQLNDDGDVVTSAWQQGEVTEVADTQVTVRSADGTEWTWTLTEETGVTSDGDAASTSDIAVGDTIRVSGRRSGDERTALQVQDPPMRLGARLEGRLENLPDDIRERREERLSAWTQSL</sequence>
<gene>
    <name evidence="2" type="ORF">E1269_17400</name>
</gene>
<evidence type="ECO:0000313" key="2">
    <source>
        <dbReference type="EMBL" id="TDE08481.1"/>
    </source>
</evidence>
<name>A0A4R5D9Q4_9ACTN</name>
<dbReference type="RefSeq" id="WP_131896785.1">
    <property type="nucleotide sequence ID" value="NZ_SMKZ01000024.1"/>
</dbReference>
<dbReference type="OrthoDB" id="4186170at2"/>
<feature type="region of interest" description="Disordered" evidence="1">
    <location>
        <begin position="1"/>
        <end position="39"/>
    </location>
</feature>
<comment type="caution">
    <text evidence="2">The sequence shown here is derived from an EMBL/GenBank/DDBJ whole genome shotgun (WGS) entry which is preliminary data.</text>
</comment>
<dbReference type="EMBL" id="SMKZ01000024">
    <property type="protein sequence ID" value="TDE08481.1"/>
    <property type="molecule type" value="Genomic_DNA"/>
</dbReference>
<keyword evidence="3" id="KW-1185">Reference proteome</keyword>
<proteinExistence type="predicted"/>
<dbReference type="Proteomes" id="UP000294739">
    <property type="component" value="Unassembled WGS sequence"/>
</dbReference>